<accession>A0AAQ3M6K0</accession>
<dbReference type="SUPFAM" id="SSF56204">
    <property type="entry name" value="Hect, E3 ligase catalytic domain"/>
    <property type="match status" value="1"/>
</dbReference>
<dbReference type="EC" id="2.3.2.26" evidence="2"/>
<dbReference type="PANTHER" id="PTHR45700:SF8">
    <property type="entry name" value="HECT-TYPE E3 UBIQUITIN TRANSFERASE"/>
    <property type="match status" value="1"/>
</dbReference>
<dbReference type="AlphaFoldDB" id="A0AAQ3M6K0"/>
<dbReference type="SMART" id="SM00119">
    <property type="entry name" value="HECTc"/>
    <property type="match status" value="1"/>
</dbReference>
<keyword evidence="4 5" id="KW-0833">Ubl conjugation pathway</keyword>
<dbReference type="InterPro" id="IPR044611">
    <property type="entry name" value="E3A/B/C-like"/>
</dbReference>
<feature type="active site" description="Glycyl thioester intermediate" evidence="5">
    <location>
        <position position="779"/>
    </location>
</feature>
<dbReference type="InterPro" id="IPR042556">
    <property type="entry name" value="AZUL_sf"/>
</dbReference>
<evidence type="ECO:0000256" key="3">
    <source>
        <dbReference type="ARBA" id="ARBA00022679"/>
    </source>
</evidence>
<evidence type="ECO:0000313" key="8">
    <source>
        <dbReference type="Proteomes" id="UP001303373"/>
    </source>
</evidence>
<keyword evidence="3" id="KW-0808">Transferase</keyword>
<evidence type="ECO:0000256" key="5">
    <source>
        <dbReference type="PROSITE-ProRule" id="PRU00104"/>
    </source>
</evidence>
<evidence type="ECO:0000256" key="2">
    <source>
        <dbReference type="ARBA" id="ARBA00012485"/>
    </source>
</evidence>
<evidence type="ECO:0000313" key="7">
    <source>
        <dbReference type="EMBL" id="WPH02599.1"/>
    </source>
</evidence>
<evidence type="ECO:0000259" key="6">
    <source>
        <dbReference type="PROSITE" id="PS50237"/>
    </source>
</evidence>
<dbReference type="PANTHER" id="PTHR45700">
    <property type="entry name" value="UBIQUITIN-PROTEIN LIGASE E3C"/>
    <property type="match status" value="1"/>
</dbReference>
<feature type="domain" description="HECT" evidence="6">
    <location>
        <begin position="444"/>
        <end position="812"/>
    </location>
</feature>
<dbReference type="GO" id="GO:0000209">
    <property type="term" value="P:protein polyubiquitination"/>
    <property type="evidence" value="ECO:0007669"/>
    <property type="project" value="InterPro"/>
</dbReference>
<dbReference type="InterPro" id="IPR035983">
    <property type="entry name" value="Hect_E3_ubiquitin_ligase"/>
</dbReference>
<gene>
    <name evidence="7" type="ORF">R9X50_00546400</name>
</gene>
<dbReference type="InterPro" id="IPR000569">
    <property type="entry name" value="HECT_dom"/>
</dbReference>
<evidence type="ECO:0000256" key="1">
    <source>
        <dbReference type="ARBA" id="ARBA00000885"/>
    </source>
</evidence>
<organism evidence="7 8">
    <name type="scientific">Acrodontium crateriforme</name>
    <dbReference type="NCBI Taxonomy" id="150365"/>
    <lineage>
        <taxon>Eukaryota</taxon>
        <taxon>Fungi</taxon>
        <taxon>Dikarya</taxon>
        <taxon>Ascomycota</taxon>
        <taxon>Pezizomycotina</taxon>
        <taxon>Dothideomycetes</taxon>
        <taxon>Dothideomycetidae</taxon>
        <taxon>Mycosphaerellales</taxon>
        <taxon>Teratosphaeriaceae</taxon>
        <taxon>Acrodontium</taxon>
    </lineage>
</organism>
<keyword evidence="8" id="KW-1185">Reference proteome</keyword>
<dbReference type="Proteomes" id="UP001303373">
    <property type="component" value="Chromosome 8"/>
</dbReference>
<comment type="catalytic activity">
    <reaction evidence="1">
        <text>S-ubiquitinyl-[E2 ubiquitin-conjugating enzyme]-L-cysteine + [acceptor protein]-L-lysine = [E2 ubiquitin-conjugating enzyme]-L-cysteine + N(6)-ubiquitinyl-[acceptor protein]-L-lysine.</text>
        <dbReference type="EC" id="2.3.2.26"/>
    </reaction>
</comment>
<dbReference type="EMBL" id="CP138587">
    <property type="protein sequence ID" value="WPH02599.1"/>
    <property type="molecule type" value="Genomic_DNA"/>
</dbReference>
<dbReference type="Pfam" id="PF00632">
    <property type="entry name" value="HECT"/>
    <property type="match status" value="1"/>
</dbReference>
<dbReference type="Gene3D" id="3.90.1750.10">
    <property type="entry name" value="Hect, E3 ligase catalytic domains"/>
    <property type="match status" value="1"/>
</dbReference>
<name>A0AAQ3M6K0_9PEZI</name>
<sequence>MEYLIEQYSKQLYEGCGNNDCTSALCHTGRINKNAPAPTRRYTARSVRGLAITLASDPSPEQYLCPYLKAGAEPGKVPRPDGPRDPTSFMQQLSDSTAIKAAFSQIAIPRGVAVDPVMRLYHSLDPLFTGIPSNIEALDLIIQSMEWVTEASPLIERFDTEDAYWRALTRANEIIGAGYAYPRVHGSGHFRHIQNSLVILDRFEDRGRIRLMTRAFEAISRRTALEDALKECSINSKTHHERPSSAVTPRSSVKQRLVHMIAKTINSNSVFGEYGTSTFTEPVLWARKIFWREWNGKTKIRRGTAACGALEYMEALYAIHKCDTATRAAWDLPSMNFHLQITEMAKSWLEDDESFRHVLSFGFLFQSQHRNSRLTCFRMINHLKMQKSHNASIAARRLRLKAAPSTAILTPEGRLKYTEDPYLVLRISRHNQLKDAYDQIWQRRRDELFRPLRVRLGDDFDEIGQDLGGVQLEFFNLLCNNVFAEDAGLFVAADNGVCFFQPMSLQPLYMFELFGLFVSLALYNGITLPINLPMTFYRQLLEDSPEDCDLSTLDQLEDIWPDEVKMLGQIDPAIVERDYTIPIQAHDVVLEVRPTSRVHEGRLVLDVYNAYSASREVDIEAIADAWPGWHLVQALSDAPVITPENKQQYLDDRVRWLIHDSVKPQWEAFRRGFFNIIDHRSISLFNPESFQLLTEGKKADLDIVSLEKATTYKDFDRTSKYIRMFWRMVSKWSPKQQMDLVKFVTAVERIPCGGPARLTFVIQKAETATADSLPTSSTCFGVLRLPVYPDLKTLEEKMLKAMEYGGEGFGMV</sequence>
<proteinExistence type="predicted"/>
<dbReference type="PROSITE" id="PS50237">
    <property type="entry name" value="HECT"/>
    <property type="match status" value="1"/>
</dbReference>
<dbReference type="Pfam" id="PF16558">
    <property type="entry name" value="AZUL"/>
    <property type="match status" value="1"/>
</dbReference>
<evidence type="ECO:0000256" key="4">
    <source>
        <dbReference type="ARBA" id="ARBA00022786"/>
    </source>
</evidence>
<dbReference type="GO" id="GO:0061630">
    <property type="term" value="F:ubiquitin protein ligase activity"/>
    <property type="evidence" value="ECO:0007669"/>
    <property type="project" value="UniProtKB-EC"/>
</dbReference>
<dbReference type="InterPro" id="IPR032353">
    <property type="entry name" value="AZUL"/>
</dbReference>
<dbReference type="Gene3D" id="3.30.2410.10">
    <property type="entry name" value="Hect, E3 ligase catalytic domain"/>
    <property type="match status" value="1"/>
</dbReference>
<reference evidence="7 8" key="1">
    <citation type="submission" date="2023-11" db="EMBL/GenBank/DDBJ databases">
        <title>An acidophilic fungus is an integral part of prey digestion in a carnivorous sundew plant.</title>
        <authorList>
            <person name="Tsai I.J."/>
        </authorList>
    </citation>
    <scope>NUCLEOTIDE SEQUENCE [LARGE SCALE GENOMIC DNA]</scope>
    <source>
        <strain evidence="7">169a</strain>
    </source>
</reference>
<dbReference type="Gene3D" id="6.10.130.10">
    <property type="entry name" value="Ubiquitin-protein ligase E3A, N-terminal zinc-binding domain (AZUL)"/>
    <property type="match status" value="1"/>
</dbReference>
<protein>
    <recommendedName>
        <fullName evidence="2">HECT-type E3 ubiquitin transferase</fullName>
        <ecNumber evidence="2">2.3.2.26</ecNumber>
    </recommendedName>
</protein>
<dbReference type="Gene3D" id="3.30.2160.10">
    <property type="entry name" value="Hect, E3 ligase catalytic domain"/>
    <property type="match status" value="1"/>
</dbReference>